<keyword evidence="3 6" id="KW-1133">Transmembrane helix</keyword>
<evidence type="ECO:0008006" key="9">
    <source>
        <dbReference type="Google" id="ProtNLM"/>
    </source>
</evidence>
<evidence type="ECO:0000256" key="3">
    <source>
        <dbReference type="ARBA" id="ARBA00022989"/>
    </source>
</evidence>
<evidence type="ECO:0000256" key="1">
    <source>
        <dbReference type="ARBA" id="ARBA00004141"/>
    </source>
</evidence>
<dbReference type="Pfam" id="PF01544">
    <property type="entry name" value="CorA"/>
    <property type="match status" value="1"/>
</dbReference>
<dbReference type="EMBL" id="JAQNDN010000010">
    <property type="protein sequence ID" value="MDC0669907.1"/>
    <property type="molecule type" value="Genomic_DNA"/>
</dbReference>
<comment type="caution">
    <text evidence="7">The sequence shown here is derived from an EMBL/GenBank/DDBJ whole genome shotgun (WGS) entry which is preliminary data.</text>
</comment>
<evidence type="ECO:0000313" key="8">
    <source>
        <dbReference type="Proteomes" id="UP001217838"/>
    </source>
</evidence>
<dbReference type="InterPro" id="IPR002523">
    <property type="entry name" value="MgTranspt_CorA/ZnTranspt_ZntB"/>
</dbReference>
<evidence type="ECO:0000256" key="4">
    <source>
        <dbReference type="ARBA" id="ARBA00023136"/>
    </source>
</evidence>
<comment type="subcellular location">
    <subcellularLocation>
        <location evidence="1">Membrane</location>
        <topology evidence="1">Multi-pass membrane protein</topology>
    </subcellularLocation>
</comment>
<evidence type="ECO:0000256" key="2">
    <source>
        <dbReference type="ARBA" id="ARBA00022692"/>
    </source>
</evidence>
<protein>
    <recommendedName>
        <fullName evidence="9">CorA-like Mg2+ transporter protein</fullName>
    </recommendedName>
</protein>
<evidence type="ECO:0000256" key="5">
    <source>
        <dbReference type="SAM" id="MobiDB-lite"/>
    </source>
</evidence>
<dbReference type="RefSeq" id="WP_271999709.1">
    <property type="nucleotide sequence ID" value="NZ_JAQNDN010000010.1"/>
</dbReference>
<dbReference type="InterPro" id="IPR045863">
    <property type="entry name" value="CorA_TM1_TM2"/>
</dbReference>
<evidence type="ECO:0000256" key="6">
    <source>
        <dbReference type="SAM" id="Phobius"/>
    </source>
</evidence>
<accession>A0ABT5BA36</accession>
<dbReference type="Gene3D" id="1.20.58.340">
    <property type="entry name" value="Magnesium transport protein CorA, transmembrane region"/>
    <property type="match status" value="1"/>
</dbReference>
<keyword evidence="2 6" id="KW-0812">Transmembrane</keyword>
<gene>
    <name evidence="7" type="ORF">POL58_19285</name>
</gene>
<keyword evidence="4 6" id="KW-0472">Membrane</keyword>
<dbReference type="Proteomes" id="UP001217838">
    <property type="component" value="Unassembled WGS sequence"/>
</dbReference>
<organism evidence="7 8">
    <name type="scientific">Nannocystis radixulma</name>
    <dbReference type="NCBI Taxonomy" id="2995305"/>
    <lineage>
        <taxon>Bacteria</taxon>
        <taxon>Pseudomonadati</taxon>
        <taxon>Myxococcota</taxon>
        <taxon>Polyangia</taxon>
        <taxon>Nannocystales</taxon>
        <taxon>Nannocystaceae</taxon>
        <taxon>Nannocystis</taxon>
    </lineage>
</organism>
<feature type="region of interest" description="Disordered" evidence="5">
    <location>
        <begin position="241"/>
        <end position="262"/>
    </location>
</feature>
<keyword evidence="8" id="KW-1185">Reference proteome</keyword>
<sequence length="262" mass="29026">MSSPIPHQWQVPEVFRERMGNQAGRQRVMSHAGHVLLILHELPDPETPEKRAAKMFWRNPEGTWQCSAGGPPGISMLMAHVEMFIEAANKLETRGDQARTADEWFALIQAAGPTLRTARNMHRALQEAREAAKTDRGLITARDLAGDAERAFELIHAHAQEGLRYTSARQAEEQARGAQHMLEAAHRLNMIAAVFLPVTAVATLLGMNLSHGLESWPAPQTFWITLALCFAFGLWIKASMPRPQQAEEPKPPGKGKAGKGKR</sequence>
<evidence type="ECO:0000313" key="7">
    <source>
        <dbReference type="EMBL" id="MDC0669907.1"/>
    </source>
</evidence>
<name>A0ABT5BA36_9BACT</name>
<feature type="transmembrane region" description="Helical" evidence="6">
    <location>
        <begin position="221"/>
        <end position="240"/>
    </location>
</feature>
<reference evidence="7 8" key="1">
    <citation type="submission" date="2022-11" db="EMBL/GenBank/DDBJ databases">
        <title>Minimal conservation of predation-associated metabolite biosynthetic gene clusters underscores biosynthetic potential of Myxococcota including descriptions for ten novel species: Archangium lansinium sp. nov., Myxococcus landrumus sp. nov., Nannocystis bai.</title>
        <authorList>
            <person name="Ahearne A."/>
            <person name="Stevens C."/>
            <person name="Dowd S."/>
        </authorList>
    </citation>
    <scope>NUCLEOTIDE SEQUENCE [LARGE SCALE GENOMIC DNA]</scope>
    <source>
        <strain evidence="7 8">NCELM</strain>
    </source>
</reference>
<feature type="transmembrane region" description="Helical" evidence="6">
    <location>
        <begin position="188"/>
        <end position="209"/>
    </location>
</feature>
<dbReference type="SUPFAM" id="SSF144083">
    <property type="entry name" value="Magnesium transport protein CorA, transmembrane region"/>
    <property type="match status" value="1"/>
</dbReference>
<proteinExistence type="predicted"/>